<dbReference type="AlphaFoldDB" id="A0A6S6UHR2"/>
<keyword evidence="6 7" id="KW-0066">ATP synthesis</keyword>
<reference evidence="8" key="1">
    <citation type="submission" date="2020-01" db="EMBL/GenBank/DDBJ databases">
        <authorList>
            <person name="Meier V. D."/>
            <person name="Meier V D."/>
        </authorList>
    </citation>
    <scope>NUCLEOTIDE SEQUENCE</scope>
    <source>
        <strain evidence="8">HLG_WM_MAG_10</strain>
    </source>
</reference>
<evidence type="ECO:0000313" key="8">
    <source>
        <dbReference type="EMBL" id="CAA6828857.1"/>
    </source>
</evidence>
<proteinExistence type="inferred from homology"/>
<keyword evidence="5 7" id="KW-0472">Membrane</keyword>
<dbReference type="SUPFAM" id="SSF47928">
    <property type="entry name" value="N-terminal domain of the delta subunit of the F1F0-ATP synthase"/>
    <property type="match status" value="1"/>
</dbReference>
<dbReference type="PRINTS" id="PR00125">
    <property type="entry name" value="ATPASEDELTA"/>
</dbReference>
<dbReference type="GO" id="GO:0005886">
    <property type="term" value="C:plasma membrane"/>
    <property type="evidence" value="ECO:0007669"/>
    <property type="project" value="UniProtKB-SubCell"/>
</dbReference>
<dbReference type="InterPro" id="IPR000711">
    <property type="entry name" value="ATPase_OSCP/dsu"/>
</dbReference>
<dbReference type="GO" id="GO:0046933">
    <property type="term" value="F:proton-transporting ATP synthase activity, rotational mechanism"/>
    <property type="evidence" value="ECO:0007669"/>
    <property type="project" value="UniProtKB-UniRule"/>
</dbReference>
<dbReference type="PANTHER" id="PTHR11910">
    <property type="entry name" value="ATP SYNTHASE DELTA CHAIN"/>
    <property type="match status" value="1"/>
</dbReference>
<evidence type="ECO:0000256" key="2">
    <source>
        <dbReference type="ARBA" id="ARBA00022448"/>
    </source>
</evidence>
<name>A0A6S6UHR2_9BACT</name>
<evidence type="ECO:0000256" key="5">
    <source>
        <dbReference type="ARBA" id="ARBA00023136"/>
    </source>
</evidence>
<evidence type="ECO:0000256" key="6">
    <source>
        <dbReference type="ARBA" id="ARBA00023310"/>
    </source>
</evidence>
<gene>
    <name evidence="7" type="primary">atpH</name>
    <name evidence="8" type="ORF">HELGO_WM22954</name>
</gene>
<dbReference type="InterPro" id="IPR026015">
    <property type="entry name" value="ATP_synth_OSCP/delta_N_sf"/>
</dbReference>
<comment type="function">
    <text evidence="7">This protein is part of the stalk that links CF(0) to CF(1). It either transmits conformational changes from CF(0) to CF(1) or is implicated in proton conduction.</text>
</comment>
<protein>
    <recommendedName>
        <fullName evidence="7">ATP synthase subunit delta</fullName>
    </recommendedName>
    <alternativeName>
        <fullName evidence="7">ATP synthase F(1) sector subunit delta</fullName>
    </alternativeName>
    <alternativeName>
        <fullName evidence="7">F-type ATPase subunit delta</fullName>
        <shortName evidence="7">F-ATPase subunit delta</shortName>
    </alternativeName>
</protein>
<dbReference type="NCBIfam" id="TIGR01145">
    <property type="entry name" value="ATP_synt_delta"/>
    <property type="match status" value="1"/>
</dbReference>
<keyword evidence="4 7" id="KW-0406">Ion transport</keyword>
<comment type="subcellular location">
    <subcellularLocation>
        <location evidence="7">Cell membrane</location>
        <topology evidence="7">Peripheral membrane protein</topology>
    </subcellularLocation>
    <subcellularLocation>
        <location evidence="1">Membrane</location>
    </subcellularLocation>
</comment>
<comment type="similarity">
    <text evidence="7">Belongs to the ATPase delta chain family.</text>
</comment>
<evidence type="ECO:0000256" key="4">
    <source>
        <dbReference type="ARBA" id="ARBA00023065"/>
    </source>
</evidence>
<dbReference type="EMBL" id="CACVAQ010000442">
    <property type="protein sequence ID" value="CAA6828857.1"/>
    <property type="molecule type" value="Genomic_DNA"/>
</dbReference>
<dbReference type="GO" id="GO:0045259">
    <property type="term" value="C:proton-transporting ATP synthase complex"/>
    <property type="evidence" value="ECO:0007669"/>
    <property type="project" value="UniProtKB-KW"/>
</dbReference>
<evidence type="ECO:0000256" key="1">
    <source>
        <dbReference type="ARBA" id="ARBA00004370"/>
    </source>
</evidence>
<dbReference type="Gene3D" id="1.10.520.20">
    <property type="entry name" value="N-terminal domain of the delta subunit of the F1F0-ATP synthase"/>
    <property type="match status" value="1"/>
</dbReference>
<comment type="function">
    <text evidence="7">F(1)F(0) ATP synthase produces ATP from ADP in the presence of a proton or sodium gradient. F-type ATPases consist of two structural domains, F(1) containing the extramembraneous catalytic core and F(0) containing the membrane proton channel, linked together by a central stalk and a peripheral stalk. During catalysis, ATP synthesis in the catalytic domain of F(1) is coupled via a rotary mechanism of the central stalk subunits to proton translocation.</text>
</comment>
<evidence type="ECO:0000256" key="3">
    <source>
        <dbReference type="ARBA" id="ARBA00022781"/>
    </source>
</evidence>
<dbReference type="HAMAP" id="MF_01416">
    <property type="entry name" value="ATP_synth_delta_bact"/>
    <property type="match status" value="1"/>
</dbReference>
<accession>A0A6S6UHR2</accession>
<dbReference type="Pfam" id="PF00213">
    <property type="entry name" value="OSCP"/>
    <property type="match status" value="1"/>
</dbReference>
<keyword evidence="3 7" id="KW-0375">Hydrogen ion transport</keyword>
<evidence type="ECO:0000256" key="7">
    <source>
        <dbReference type="HAMAP-Rule" id="MF_01416"/>
    </source>
</evidence>
<keyword evidence="7" id="KW-0139">CF(1)</keyword>
<sequence length="185" mass="21393">MSILRIVSRYAKSIFDLAKADGNLDQVHDDVMNAWEVAKNEEFVDFLKSPIIPVNKKKDVIDAVFAKSDKHLVKTFHVMIEHKRESYMGDFCRTFHLMYNKEKHVSAVRLTTAVELSEETIKDLLETFKTKGLLEPQVELIKEVKPSIIGGFILEFDGQIYNASLLHQLDQMKKQFSENLYTKNI</sequence>
<organism evidence="8">
    <name type="scientific">uncultured Aureispira sp</name>
    <dbReference type="NCBI Taxonomy" id="1331704"/>
    <lineage>
        <taxon>Bacteria</taxon>
        <taxon>Pseudomonadati</taxon>
        <taxon>Bacteroidota</taxon>
        <taxon>Saprospiria</taxon>
        <taxon>Saprospirales</taxon>
        <taxon>Saprospiraceae</taxon>
        <taxon>Aureispira</taxon>
        <taxon>environmental samples</taxon>
    </lineage>
</organism>
<keyword evidence="2 7" id="KW-0813">Transport</keyword>
<keyword evidence="7" id="KW-1003">Cell membrane</keyword>